<evidence type="ECO:0000256" key="4">
    <source>
        <dbReference type="ARBA" id="ARBA00023069"/>
    </source>
</evidence>
<dbReference type="Gene3D" id="2.130.10.10">
    <property type="entry name" value="YVTN repeat-like/Quinoprotein amine dehydrogenase"/>
    <property type="match status" value="1"/>
</dbReference>
<evidence type="ECO:0000256" key="6">
    <source>
        <dbReference type="PROSITE-ProRule" id="PRU00221"/>
    </source>
</evidence>
<dbReference type="PANTHER" id="PTHR15722">
    <property type="entry name" value="IFT140/172-RELATED"/>
    <property type="match status" value="1"/>
</dbReference>
<dbReference type="InterPro" id="IPR001680">
    <property type="entry name" value="WD40_rpt"/>
</dbReference>
<dbReference type="Proteomes" id="UP001211065">
    <property type="component" value="Unassembled WGS sequence"/>
</dbReference>
<keyword evidence="3" id="KW-0677">Repeat</keyword>
<dbReference type="InterPro" id="IPR015943">
    <property type="entry name" value="WD40/YVTN_repeat-like_dom_sf"/>
</dbReference>
<keyword evidence="4" id="KW-0969">Cilium</keyword>
<evidence type="ECO:0000259" key="7">
    <source>
        <dbReference type="Pfam" id="PF23383"/>
    </source>
</evidence>
<gene>
    <name evidence="8" type="ORF">HK099_000355</name>
</gene>
<name>A0AAD5U4A3_9FUNG</name>
<accession>A0AAD5U4A3</accession>
<dbReference type="SMART" id="SM00320">
    <property type="entry name" value="WD40"/>
    <property type="match status" value="2"/>
</dbReference>
<feature type="repeat" description="WD" evidence="6">
    <location>
        <begin position="104"/>
        <end position="135"/>
    </location>
</feature>
<dbReference type="GO" id="GO:0036064">
    <property type="term" value="C:ciliary basal body"/>
    <property type="evidence" value="ECO:0007669"/>
    <property type="project" value="TreeGrafter"/>
</dbReference>
<evidence type="ECO:0000313" key="8">
    <source>
        <dbReference type="EMBL" id="KAJ3224029.1"/>
    </source>
</evidence>
<organism evidence="8 9">
    <name type="scientific">Clydaea vesicula</name>
    <dbReference type="NCBI Taxonomy" id="447962"/>
    <lineage>
        <taxon>Eukaryota</taxon>
        <taxon>Fungi</taxon>
        <taxon>Fungi incertae sedis</taxon>
        <taxon>Chytridiomycota</taxon>
        <taxon>Chytridiomycota incertae sedis</taxon>
        <taxon>Chytridiomycetes</taxon>
        <taxon>Lobulomycetales</taxon>
        <taxon>Lobulomycetaceae</taxon>
        <taxon>Clydaea</taxon>
    </lineage>
</organism>
<dbReference type="GO" id="GO:0030991">
    <property type="term" value="C:intraciliary transport particle A"/>
    <property type="evidence" value="ECO:0007669"/>
    <property type="project" value="TreeGrafter"/>
</dbReference>
<keyword evidence="9" id="KW-1185">Reference proteome</keyword>
<dbReference type="PANTHER" id="PTHR15722:SF7">
    <property type="entry name" value="INTRAFLAGELLAR TRANSPORT PROTEIN 140 HOMOLOG"/>
    <property type="match status" value="1"/>
</dbReference>
<dbReference type="AlphaFoldDB" id="A0AAD5U4A3"/>
<dbReference type="GO" id="GO:0035721">
    <property type="term" value="P:intraciliary retrograde transport"/>
    <property type="evidence" value="ECO:0007669"/>
    <property type="project" value="TreeGrafter"/>
</dbReference>
<keyword evidence="2 6" id="KW-0853">WD repeat</keyword>
<dbReference type="GO" id="GO:0005930">
    <property type="term" value="C:axoneme"/>
    <property type="evidence" value="ECO:0007669"/>
    <property type="project" value="TreeGrafter"/>
</dbReference>
<protein>
    <recommendedName>
        <fullName evidence="7">IFT140 first beta-propeller domain-containing protein</fullName>
    </recommendedName>
</protein>
<feature type="domain" description="IFT140 first beta-propeller" evidence="7">
    <location>
        <begin position="12"/>
        <end position="169"/>
    </location>
</feature>
<dbReference type="PROSITE" id="PS50294">
    <property type="entry name" value="WD_REPEATS_REGION"/>
    <property type="match status" value="1"/>
</dbReference>
<dbReference type="InterPro" id="IPR056154">
    <property type="entry name" value="Beta-prop_IFT140_1st"/>
</dbReference>
<reference evidence="8" key="1">
    <citation type="submission" date="2020-05" db="EMBL/GenBank/DDBJ databases">
        <title>Phylogenomic resolution of chytrid fungi.</title>
        <authorList>
            <person name="Stajich J.E."/>
            <person name="Amses K."/>
            <person name="Simmons R."/>
            <person name="Seto K."/>
            <person name="Myers J."/>
            <person name="Bonds A."/>
            <person name="Quandt C.A."/>
            <person name="Barry K."/>
            <person name="Liu P."/>
            <person name="Grigoriev I."/>
            <person name="Longcore J.E."/>
            <person name="James T.Y."/>
        </authorList>
    </citation>
    <scope>NUCLEOTIDE SEQUENCE</scope>
    <source>
        <strain evidence="8">JEL0476</strain>
    </source>
</reference>
<dbReference type="InterPro" id="IPR036322">
    <property type="entry name" value="WD40_repeat_dom_sf"/>
</dbReference>
<dbReference type="SUPFAM" id="SSF50978">
    <property type="entry name" value="WD40 repeat-like"/>
    <property type="match status" value="1"/>
</dbReference>
<evidence type="ECO:0000256" key="2">
    <source>
        <dbReference type="ARBA" id="ARBA00022574"/>
    </source>
</evidence>
<evidence type="ECO:0000256" key="3">
    <source>
        <dbReference type="ARBA" id="ARBA00022737"/>
    </source>
</evidence>
<proteinExistence type="predicted"/>
<evidence type="ECO:0000256" key="5">
    <source>
        <dbReference type="ARBA" id="ARBA00023273"/>
    </source>
</evidence>
<dbReference type="EMBL" id="JADGJW010000108">
    <property type="protein sequence ID" value="KAJ3224029.1"/>
    <property type="molecule type" value="Genomic_DNA"/>
</dbReference>
<comment type="subcellular location">
    <subcellularLocation>
        <location evidence="1">Cell projection</location>
        <location evidence="1">Cilium</location>
    </subcellularLocation>
</comment>
<dbReference type="Pfam" id="PF23383">
    <property type="entry name" value="Beta-prop_IFT140_1st"/>
    <property type="match status" value="2"/>
</dbReference>
<keyword evidence="5" id="KW-0966">Cell projection</keyword>
<dbReference type="PROSITE" id="PS50082">
    <property type="entry name" value="WD_REPEATS_2"/>
    <property type="match status" value="1"/>
</dbReference>
<evidence type="ECO:0000313" key="9">
    <source>
        <dbReference type="Proteomes" id="UP001211065"/>
    </source>
</evidence>
<comment type="caution">
    <text evidence="8">The sequence shown here is derived from an EMBL/GenBank/DDBJ whole genome shotgun (WGS) entry which is preliminary data.</text>
</comment>
<evidence type="ECO:0000256" key="1">
    <source>
        <dbReference type="ARBA" id="ARBA00004138"/>
    </source>
</evidence>
<sequence length="322" mass="35756">MSTWSEIHTIEGQYNLAVWHSTFPVLAASTENKVEFFSADGRKSEKAVIKKDGLKSGLISWHPTKKLLASSWSNGKSTESPLFRLILLGTLVIWNDSEQTLREAIGHHSMITCVAWSPLGQRLVTGDADGEVVVWRCDIRGRLISLCQYRLKSAITHCVFRSLRNSEDSKGNESPSFFLASANGSICFADDIGHCSEVVKISSSILALLTLESNDTLIVVNDELLLNQFIFTPEGKIGQQTEFKLSTSAKFDKKVNQICWVGNGLLALSAGRNLKIWDLLTDDSFNLSIPVSCITDSGNLLMWKKRWAVTDATEKNISWEVI</sequence>
<feature type="domain" description="IFT140 first beta-propeller" evidence="7">
    <location>
        <begin position="171"/>
        <end position="298"/>
    </location>
</feature>